<dbReference type="STRING" id="455193.SAMN05421805_12456"/>
<evidence type="ECO:0000313" key="3">
    <source>
        <dbReference type="EMBL" id="SFO77071.1"/>
    </source>
</evidence>
<keyword evidence="1" id="KW-0812">Transmembrane</keyword>
<keyword evidence="5" id="KW-1185">Reference proteome</keyword>
<feature type="transmembrane region" description="Helical" evidence="1">
    <location>
        <begin position="249"/>
        <end position="269"/>
    </location>
</feature>
<evidence type="ECO:0000256" key="1">
    <source>
        <dbReference type="SAM" id="Phobius"/>
    </source>
</evidence>
<name>A0A1I5JXI4_9PSEU</name>
<dbReference type="AlphaFoldDB" id="A0A1I5JXI4"/>
<protein>
    <submittedName>
        <fullName evidence="3">Transporter family-2 protein</fullName>
    </submittedName>
</protein>
<dbReference type="GO" id="GO:0005886">
    <property type="term" value="C:plasma membrane"/>
    <property type="evidence" value="ECO:0007669"/>
    <property type="project" value="TreeGrafter"/>
</dbReference>
<feature type="transmembrane region" description="Helical" evidence="1">
    <location>
        <begin position="179"/>
        <end position="201"/>
    </location>
</feature>
<keyword evidence="1" id="KW-0472">Membrane</keyword>
<dbReference type="RefSeq" id="WP_093159442.1">
    <property type="nucleotide sequence ID" value="NZ_FOUP01000024.1"/>
</dbReference>
<sequence>MTNTPAPELSPPATSGRAARSATTTVLVLLTVLAGMLSPMQSAVNGALGATVGDGNSAAVISFGSGLVLMLVIVFARPGTRKQALSIPRLIRSKRIGWWNYLAGLCGGAVVLSEGVSVGVLGVAVFQITLIAGLVISGVICDRIGVTATVKQPISVTRGLGALLAVAATAVTISPNFHVPHAIALAVLPFVAGLLAGWQPAGNAAVARETGSMLVSITFNFLVGFVVLLAGLLVRLALGTGQFSLPPTWWMYTGGVLGLLSIGFMALLVRGLGLLLLGLGSVAGQLVGSLLLDLVVPSVGHPIHLATVIGTVLALIAAGIGMIPSRSADGAGAAR</sequence>
<evidence type="ECO:0000313" key="2">
    <source>
        <dbReference type="EMBL" id="RKT86972.1"/>
    </source>
</evidence>
<dbReference type="PANTHER" id="PTHR34821:SF2">
    <property type="entry name" value="INNER MEMBRANE PROTEIN YDCZ"/>
    <property type="match status" value="1"/>
</dbReference>
<dbReference type="EMBL" id="RBXX01000002">
    <property type="protein sequence ID" value="RKT86972.1"/>
    <property type="molecule type" value="Genomic_DNA"/>
</dbReference>
<reference evidence="2 5" key="2">
    <citation type="submission" date="2018-10" db="EMBL/GenBank/DDBJ databases">
        <title>Sequencing the genomes of 1000 actinobacteria strains.</title>
        <authorList>
            <person name="Klenk H.-P."/>
        </authorList>
    </citation>
    <scope>NUCLEOTIDE SEQUENCE [LARGE SCALE GENOMIC DNA]</scope>
    <source>
        <strain evidence="2 5">DSM 45119</strain>
    </source>
</reference>
<evidence type="ECO:0000313" key="4">
    <source>
        <dbReference type="Proteomes" id="UP000199398"/>
    </source>
</evidence>
<evidence type="ECO:0000313" key="5">
    <source>
        <dbReference type="Proteomes" id="UP000270697"/>
    </source>
</evidence>
<feature type="transmembrane region" description="Helical" evidence="1">
    <location>
        <begin position="213"/>
        <end position="237"/>
    </location>
</feature>
<accession>A0A1I5JXI4</accession>
<feature type="transmembrane region" description="Helical" evidence="1">
    <location>
        <begin position="153"/>
        <end position="173"/>
    </location>
</feature>
<dbReference type="EMBL" id="FOUP01000024">
    <property type="protein sequence ID" value="SFO77071.1"/>
    <property type="molecule type" value="Genomic_DNA"/>
</dbReference>
<reference evidence="3 4" key="1">
    <citation type="submission" date="2016-10" db="EMBL/GenBank/DDBJ databases">
        <authorList>
            <person name="de Groot N.N."/>
        </authorList>
    </citation>
    <scope>NUCLEOTIDE SEQUENCE [LARGE SCALE GENOMIC DNA]</scope>
    <source>
        <strain evidence="3 4">CPCC 201259</strain>
    </source>
</reference>
<proteinExistence type="predicted"/>
<dbReference type="InterPro" id="IPR006750">
    <property type="entry name" value="YdcZ"/>
</dbReference>
<gene>
    <name evidence="2" type="ORF">ATL45_5355</name>
    <name evidence="3" type="ORF">SAMN05421805_12456</name>
</gene>
<feature type="transmembrane region" description="Helical" evidence="1">
    <location>
        <begin position="119"/>
        <end position="141"/>
    </location>
</feature>
<dbReference type="Proteomes" id="UP000199398">
    <property type="component" value="Unassembled WGS sequence"/>
</dbReference>
<dbReference type="Pfam" id="PF04657">
    <property type="entry name" value="DMT_YdcZ"/>
    <property type="match status" value="2"/>
</dbReference>
<feature type="transmembrane region" description="Helical" evidence="1">
    <location>
        <begin position="59"/>
        <end position="76"/>
    </location>
</feature>
<feature type="transmembrane region" description="Helical" evidence="1">
    <location>
        <begin position="274"/>
        <end position="296"/>
    </location>
</feature>
<dbReference type="OrthoDB" id="6463253at2"/>
<dbReference type="PANTHER" id="PTHR34821">
    <property type="entry name" value="INNER MEMBRANE PROTEIN YDCZ"/>
    <property type="match status" value="1"/>
</dbReference>
<feature type="transmembrane region" description="Helical" evidence="1">
    <location>
        <begin position="302"/>
        <end position="323"/>
    </location>
</feature>
<dbReference type="Proteomes" id="UP000270697">
    <property type="component" value="Unassembled WGS sequence"/>
</dbReference>
<organism evidence="3 4">
    <name type="scientific">Saccharopolyspora antimicrobica</name>
    <dbReference type="NCBI Taxonomy" id="455193"/>
    <lineage>
        <taxon>Bacteria</taxon>
        <taxon>Bacillati</taxon>
        <taxon>Actinomycetota</taxon>
        <taxon>Actinomycetes</taxon>
        <taxon>Pseudonocardiales</taxon>
        <taxon>Pseudonocardiaceae</taxon>
        <taxon>Saccharopolyspora</taxon>
    </lineage>
</organism>
<feature type="transmembrane region" description="Helical" evidence="1">
    <location>
        <begin position="96"/>
        <end position="113"/>
    </location>
</feature>
<keyword evidence="1" id="KW-1133">Transmembrane helix</keyword>